<comment type="caution">
    <text evidence="1">The sequence shown here is derived from an EMBL/GenBank/DDBJ whole genome shotgun (WGS) entry which is preliminary data.</text>
</comment>
<dbReference type="EMBL" id="JJRY01000001">
    <property type="protein sequence ID" value="KEF40554.1"/>
    <property type="molecule type" value="Genomic_DNA"/>
</dbReference>
<dbReference type="OrthoDB" id="2474248at2"/>
<name>A0A072NS80_SCHAZ</name>
<gene>
    <name evidence="1" type="ORF">M670_00581</name>
</gene>
<organism evidence="1 2">
    <name type="scientific">Schinkia azotoformans MEV2011</name>
    <dbReference type="NCBI Taxonomy" id="1348973"/>
    <lineage>
        <taxon>Bacteria</taxon>
        <taxon>Bacillati</taxon>
        <taxon>Bacillota</taxon>
        <taxon>Bacilli</taxon>
        <taxon>Bacillales</taxon>
        <taxon>Bacillaceae</taxon>
        <taxon>Calidifontibacillus/Schinkia group</taxon>
        <taxon>Schinkia</taxon>
    </lineage>
</organism>
<proteinExistence type="predicted"/>
<evidence type="ECO:0000313" key="1">
    <source>
        <dbReference type="EMBL" id="KEF40554.1"/>
    </source>
</evidence>
<dbReference type="InterPro" id="IPR025942">
    <property type="entry name" value="SpoVIF"/>
</dbReference>
<dbReference type="Proteomes" id="UP000027936">
    <property type="component" value="Unassembled WGS sequence"/>
</dbReference>
<dbReference type="AlphaFoldDB" id="A0A072NS80"/>
<dbReference type="RefSeq" id="WP_003331164.1">
    <property type="nucleotide sequence ID" value="NZ_JJRY01000001.1"/>
</dbReference>
<dbReference type="PATRIC" id="fig|1348973.3.peg.566"/>
<dbReference type="GeneID" id="89467764"/>
<evidence type="ECO:0000313" key="2">
    <source>
        <dbReference type="Proteomes" id="UP000027936"/>
    </source>
</evidence>
<dbReference type="Pfam" id="PF14069">
    <property type="entry name" value="SpoVIF"/>
    <property type="match status" value="1"/>
</dbReference>
<sequence length="88" mass="10057">MDEFIHKELFEKIENKTKIKSEDILAVADSVKDANFKDEETIRYLVRQLSSLANVPVSEGIEDSIVDSIINHNGILDFRHLGEITDKK</sequence>
<protein>
    <submittedName>
        <fullName evidence="1">Stage VI sporulation protein F</fullName>
    </submittedName>
</protein>
<reference evidence="1 2" key="1">
    <citation type="submission" date="2014-04" db="EMBL/GenBank/DDBJ databases">
        <title>Draft genome sequence of Bacillus azotoformans MEV2011, a (co-) denitrifying strain unable to grow in the presence of oxygen.</title>
        <authorList>
            <person name="Nielsen M."/>
            <person name="Schreiber L."/>
            <person name="Finster K."/>
            <person name="Schramm A."/>
        </authorList>
    </citation>
    <scope>NUCLEOTIDE SEQUENCE [LARGE SCALE GENOMIC DNA]</scope>
    <source>
        <strain evidence="1 2">MEV2011</strain>
    </source>
</reference>
<accession>A0A072NS80</accession>